<proteinExistence type="predicted"/>
<gene>
    <name evidence="5" type="primary">LOC105844115</name>
</gene>
<evidence type="ECO:0000259" key="3">
    <source>
        <dbReference type="PROSITE" id="PS50106"/>
    </source>
</evidence>
<dbReference type="Proteomes" id="UP001652625">
    <property type="component" value="Chromosome 09"/>
</dbReference>
<feature type="chain" id="PRO_5046927367" evidence="2">
    <location>
        <begin position="22"/>
        <end position="260"/>
    </location>
</feature>
<protein>
    <submittedName>
        <fullName evidence="5">Uncharacterized protein LOC105844115 isoform X3</fullName>
    </submittedName>
</protein>
<keyword evidence="1" id="KW-0812">Transmembrane</keyword>
<organism evidence="4 5">
    <name type="scientific">Hydra vulgaris</name>
    <name type="common">Hydra</name>
    <name type="synonym">Hydra attenuata</name>
    <dbReference type="NCBI Taxonomy" id="6087"/>
    <lineage>
        <taxon>Eukaryota</taxon>
        <taxon>Metazoa</taxon>
        <taxon>Cnidaria</taxon>
        <taxon>Hydrozoa</taxon>
        <taxon>Hydroidolina</taxon>
        <taxon>Anthoathecata</taxon>
        <taxon>Aplanulata</taxon>
        <taxon>Hydridae</taxon>
        <taxon>Hydra</taxon>
    </lineage>
</organism>
<dbReference type="InterPro" id="IPR001478">
    <property type="entry name" value="PDZ"/>
</dbReference>
<dbReference type="InterPro" id="IPR036034">
    <property type="entry name" value="PDZ_sf"/>
</dbReference>
<keyword evidence="2" id="KW-0732">Signal</keyword>
<dbReference type="PROSITE" id="PS50106">
    <property type="entry name" value="PDZ"/>
    <property type="match status" value="1"/>
</dbReference>
<sequence>MMLWLKKTTVILLIHLSQVKATFPSECKDLVLYSILGTFGGCLFISSSILFIVIRRKKRNSKVNLEHVKGKRNKLFEEDFICRVRERQDKRFIPPCNESIVPFPDILQLQKSLSMPNLTKDSSLVENYKKNDGKFINSICSSEILNCLQIKQFRSFGAQTDCNLVPTEKVIVEKKSADCVGLDFGTAGIYIKNVDADEVFFKQGCLVAGDEVISINGNSVIGLNTFEVFSIYIKSSLDVFLEVRKGAFLSKGVVFKNSVL</sequence>
<dbReference type="RefSeq" id="XP_065661426.1">
    <property type="nucleotide sequence ID" value="XM_065805354.1"/>
</dbReference>
<name>A0ABM4CI68_HYDVU</name>
<accession>A0ABM4CI68</accession>
<feature type="transmembrane region" description="Helical" evidence="1">
    <location>
        <begin position="31"/>
        <end position="54"/>
    </location>
</feature>
<dbReference type="GeneID" id="105844115"/>
<evidence type="ECO:0000313" key="5">
    <source>
        <dbReference type="RefSeq" id="XP_065661426.1"/>
    </source>
</evidence>
<keyword evidence="1" id="KW-0472">Membrane</keyword>
<keyword evidence="1" id="KW-1133">Transmembrane helix</keyword>
<keyword evidence="4" id="KW-1185">Reference proteome</keyword>
<evidence type="ECO:0000313" key="4">
    <source>
        <dbReference type="Proteomes" id="UP001652625"/>
    </source>
</evidence>
<reference evidence="5" key="1">
    <citation type="submission" date="2025-08" db="UniProtKB">
        <authorList>
            <consortium name="RefSeq"/>
        </authorList>
    </citation>
    <scope>IDENTIFICATION</scope>
</reference>
<evidence type="ECO:0000256" key="2">
    <source>
        <dbReference type="SAM" id="SignalP"/>
    </source>
</evidence>
<dbReference type="Gene3D" id="2.30.42.10">
    <property type="match status" value="1"/>
</dbReference>
<feature type="domain" description="PDZ" evidence="3">
    <location>
        <begin position="169"/>
        <end position="247"/>
    </location>
</feature>
<feature type="signal peptide" evidence="2">
    <location>
        <begin position="1"/>
        <end position="21"/>
    </location>
</feature>
<evidence type="ECO:0000256" key="1">
    <source>
        <dbReference type="SAM" id="Phobius"/>
    </source>
</evidence>
<dbReference type="SUPFAM" id="SSF50156">
    <property type="entry name" value="PDZ domain-like"/>
    <property type="match status" value="1"/>
</dbReference>